<accession>A0A2P5BDF8</accession>
<proteinExistence type="predicted"/>
<evidence type="ECO:0000313" key="2">
    <source>
        <dbReference type="EMBL" id="PON46786.1"/>
    </source>
</evidence>
<dbReference type="PROSITE" id="PS51257">
    <property type="entry name" value="PROKAR_LIPOPROTEIN"/>
    <property type="match status" value="1"/>
</dbReference>
<keyword evidence="3" id="KW-1185">Reference proteome</keyword>
<protein>
    <recommendedName>
        <fullName evidence="4">Transmembrane protein</fullName>
    </recommendedName>
</protein>
<gene>
    <name evidence="2" type="ORF">PanWU01x14_248810</name>
</gene>
<comment type="caution">
    <text evidence="2">The sequence shown here is derived from an EMBL/GenBank/DDBJ whole genome shotgun (WGS) entry which is preliminary data.</text>
</comment>
<feature type="transmembrane region" description="Helical" evidence="1">
    <location>
        <begin position="72"/>
        <end position="100"/>
    </location>
</feature>
<keyword evidence="1" id="KW-1133">Transmembrane helix</keyword>
<dbReference type="Proteomes" id="UP000237105">
    <property type="component" value="Unassembled WGS sequence"/>
</dbReference>
<sequence>MMEFDCRGLAGTWFLFGVFLGVFMTMSCYCVAFSVKVSSRTSRVPVRFVILPFCLFTDYCRFPYFVKQVFLGFWLICLLFLATNCVVAWDFSFCFVFPVFRNSDVEGLKDEKGEDLPR</sequence>
<feature type="transmembrane region" description="Helical" evidence="1">
    <location>
        <begin position="12"/>
        <end position="32"/>
    </location>
</feature>
<dbReference type="EMBL" id="JXTB01000305">
    <property type="protein sequence ID" value="PON46786.1"/>
    <property type="molecule type" value="Genomic_DNA"/>
</dbReference>
<name>A0A2P5BDF8_PARAD</name>
<organism evidence="2 3">
    <name type="scientific">Parasponia andersonii</name>
    <name type="common">Sponia andersonii</name>
    <dbReference type="NCBI Taxonomy" id="3476"/>
    <lineage>
        <taxon>Eukaryota</taxon>
        <taxon>Viridiplantae</taxon>
        <taxon>Streptophyta</taxon>
        <taxon>Embryophyta</taxon>
        <taxon>Tracheophyta</taxon>
        <taxon>Spermatophyta</taxon>
        <taxon>Magnoliopsida</taxon>
        <taxon>eudicotyledons</taxon>
        <taxon>Gunneridae</taxon>
        <taxon>Pentapetalae</taxon>
        <taxon>rosids</taxon>
        <taxon>fabids</taxon>
        <taxon>Rosales</taxon>
        <taxon>Cannabaceae</taxon>
        <taxon>Parasponia</taxon>
    </lineage>
</organism>
<evidence type="ECO:0000313" key="3">
    <source>
        <dbReference type="Proteomes" id="UP000237105"/>
    </source>
</evidence>
<reference evidence="3" key="1">
    <citation type="submission" date="2016-06" db="EMBL/GenBank/DDBJ databases">
        <title>Parallel loss of symbiosis genes in relatives of nitrogen-fixing non-legume Parasponia.</title>
        <authorList>
            <person name="Van Velzen R."/>
            <person name="Holmer R."/>
            <person name="Bu F."/>
            <person name="Rutten L."/>
            <person name="Van Zeijl A."/>
            <person name="Liu W."/>
            <person name="Santuari L."/>
            <person name="Cao Q."/>
            <person name="Sharma T."/>
            <person name="Shen D."/>
            <person name="Roswanjaya Y."/>
            <person name="Wardhani T."/>
            <person name="Kalhor M.S."/>
            <person name="Jansen J."/>
            <person name="Van den Hoogen J."/>
            <person name="Gungor B."/>
            <person name="Hartog M."/>
            <person name="Hontelez J."/>
            <person name="Verver J."/>
            <person name="Yang W.-C."/>
            <person name="Schijlen E."/>
            <person name="Repin R."/>
            <person name="Schilthuizen M."/>
            <person name="Schranz E."/>
            <person name="Heidstra R."/>
            <person name="Miyata K."/>
            <person name="Fedorova E."/>
            <person name="Kohlen W."/>
            <person name="Bisseling T."/>
            <person name="Smit S."/>
            <person name="Geurts R."/>
        </authorList>
    </citation>
    <scope>NUCLEOTIDE SEQUENCE [LARGE SCALE GENOMIC DNA]</scope>
    <source>
        <strain evidence="3">cv. WU1-14</strain>
    </source>
</reference>
<keyword evidence="1" id="KW-0812">Transmembrane</keyword>
<evidence type="ECO:0000256" key="1">
    <source>
        <dbReference type="SAM" id="Phobius"/>
    </source>
</evidence>
<evidence type="ECO:0008006" key="4">
    <source>
        <dbReference type="Google" id="ProtNLM"/>
    </source>
</evidence>
<keyword evidence="1" id="KW-0472">Membrane</keyword>
<dbReference type="AlphaFoldDB" id="A0A2P5BDF8"/>